<evidence type="ECO:0000256" key="6">
    <source>
        <dbReference type="ARBA" id="ARBA00022989"/>
    </source>
</evidence>
<keyword evidence="5 8" id="KW-0812">Transmembrane</keyword>
<keyword evidence="2" id="KW-1003">Cell membrane</keyword>
<evidence type="ECO:0000256" key="3">
    <source>
        <dbReference type="ARBA" id="ARBA00022676"/>
    </source>
</evidence>
<comment type="subcellular location">
    <subcellularLocation>
        <location evidence="1">Cell membrane</location>
        <topology evidence="1">Multi-pass membrane protein</topology>
    </subcellularLocation>
</comment>
<evidence type="ECO:0000256" key="1">
    <source>
        <dbReference type="ARBA" id="ARBA00004651"/>
    </source>
</evidence>
<keyword evidence="7 8" id="KW-0472">Membrane</keyword>
<gene>
    <name evidence="9" type="ORF">SAMN04487998_0061</name>
</gene>
<reference evidence="10" key="1">
    <citation type="submission" date="2016-10" db="EMBL/GenBank/DDBJ databases">
        <authorList>
            <person name="Varghese N."/>
            <person name="Submissions S."/>
        </authorList>
    </citation>
    <scope>NUCLEOTIDE SEQUENCE [LARGE SCALE GENOMIC DNA]</scope>
    <source>
        <strain evidence="10">DSM 15310</strain>
    </source>
</reference>
<dbReference type="GO" id="GO:0009103">
    <property type="term" value="P:lipopolysaccharide biosynthetic process"/>
    <property type="evidence" value="ECO:0007669"/>
    <property type="project" value="UniProtKB-ARBA"/>
</dbReference>
<evidence type="ECO:0000313" key="9">
    <source>
        <dbReference type="EMBL" id="SES71742.1"/>
    </source>
</evidence>
<keyword evidence="3 9" id="KW-0328">Glycosyltransferase</keyword>
<feature type="transmembrane region" description="Helical" evidence="8">
    <location>
        <begin position="356"/>
        <end position="376"/>
    </location>
</feature>
<evidence type="ECO:0000313" key="10">
    <source>
        <dbReference type="Proteomes" id="UP000198697"/>
    </source>
</evidence>
<evidence type="ECO:0000256" key="7">
    <source>
        <dbReference type="ARBA" id="ARBA00023136"/>
    </source>
</evidence>
<feature type="transmembrane region" description="Helical" evidence="8">
    <location>
        <begin position="150"/>
        <end position="169"/>
    </location>
</feature>
<dbReference type="Proteomes" id="UP000198697">
    <property type="component" value="Unassembled WGS sequence"/>
</dbReference>
<feature type="transmembrane region" description="Helical" evidence="8">
    <location>
        <begin position="250"/>
        <end position="269"/>
    </location>
</feature>
<protein>
    <submittedName>
        <fullName evidence="9">Dolichyl-phosphate-mannose-protein mannosyltransferase</fullName>
    </submittedName>
</protein>
<dbReference type="InterPro" id="IPR050297">
    <property type="entry name" value="LipidA_mod_glycosyltrf_83"/>
</dbReference>
<dbReference type="STRING" id="82805.SAMN04487998_0061"/>
<feature type="transmembrane region" description="Helical" evidence="8">
    <location>
        <begin position="28"/>
        <end position="47"/>
    </location>
</feature>
<proteinExistence type="predicted"/>
<dbReference type="PANTHER" id="PTHR33908:SF11">
    <property type="entry name" value="MEMBRANE PROTEIN"/>
    <property type="match status" value="1"/>
</dbReference>
<dbReference type="GO" id="GO:0016763">
    <property type="term" value="F:pentosyltransferase activity"/>
    <property type="evidence" value="ECO:0007669"/>
    <property type="project" value="TreeGrafter"/>
</dbReference>
<dbReference type="RefSeq" id="WP_092767158.1">
    <property type="nucleotide sequence ID" value="NZ_FOHS01000001.1"/>
</dbReference>
<keyword evidence="6 8" id="KW-1133">Transmembrane helix</keyword>
<evidence type="ECO:0000256" key="2">
    <source>
        <dbReference type="ARBA" id="ARBA00022475"/>
    </source>
</evidence>
<dbReference type="GO" id="GO:0005886">
    <property type="term" value="C:plasma membrane"/>
    <property type="evidence" value="ECO:0007669"/>
    <property type="project" value="UniProtKB-SubCell"/>
</dbReference>
<dbReference type="EMBL" id="FOHS01000001">
    <property type="protein sequence ID" value="SES71742.1"/>
    <property type="molecule type" value="Genomic_DNA"/>
</dbReference>
<feature type="transmembrane region" description="Helical" evidence="8">
    <location>
        <begin position="312"/>
        <end position="335"/>
    </location>
</feature>
<name>A0A1H9YRI6_9BACT</name>
<sequence length="561" mass="62784">MFRLKATSAPPSLPLAEKPERGRRLAELLFFGLLLGLGLLLVGDYGVSWDEANNHLNGLVNLKYLVSLLPVGEGLRQHPTFATTPDIRDFPDAHHGPLFEMAAVVVNYLFTDHDSRSYFLVRHSMVFGVFVLGVWAVYQLGRRWLGSWRWGLLAASLLVASPRFFAEAFYNGKDIVFMACFALAMHTLLRLLARPTPARAITHGLAIALAAGIRVQGLQQLLFTALALALTAAGGGFRQPPGARPAYGRLGVLATLTALAGLVSIWPYLWVHSVPKLLNVSAHAMHYPWKFTNLYLGQFYKAAEVPWHYVPVWLLVTTPVAYLLAAALGLGAAGWRWAQAMVRRAWPAGPGPALDALLVVWLLGPMIVVVLMRASIYDGWRHLYFVYPALLLLAARGVQLVWQWRQRGVGRPLALVGLAVFGLATAHTAWRMVRMHPFQNLYFSFLSAPAAERLFERDYWGLSYRRGLEWLLAHQSQGPLRINVTWPSYHPLYNNTLMLPPAQRGRIHYVPLAEADYYISAYRWHPQPYPDSVGTEIYTLRVEGIKTLSIFRRPRAGAGSR</sequence>
<feature type="transmembrane region" description="Helical" evidence="8">
    <location>
        <begin position="413"/>
        <end position="430"/>
    </location>
</feature>
<evidence type="ECO:0000256" key="4">
    <source>
        <dbReference type="ARBA" id="ARBA00022679"/>
    </source>
</evidence>
<feature type="transmembrane region" description="Helical" evidence="8">
    <location>
        <begin position="382"/>
        <end position="401"/>
    </location>
</feature>
<dbReference type="AlphaFoldDB" id="A0A1H9YRI6"/>
<keyword evidence="4 9" id="KW-0808">Transferase</keyword>
<evidence type="ECO:0000256" key="5">
    <source>
        <dbReference type="ARBA" id="ARBA00022692"/>
    </source>
</evidence>
<feature type="transmembrane region" description="Helical" evidence="8">
    <location>
        <begin position="119"/>
        <end position="138"/>
    </location>
</feature>
<dbReference type="OrthoDB" id="2034231at2"/>
<keyword evidence="10" id="KW-1185">Reference proteome</keyword>
<evidence type="ECO:0000256" key="8">
    <source>
        <dbReference type="SAM" id="Phobius"/>
    </source>
</evidence>
<organism evidence="9 10">
    <name type="scientific">Hymenobacter actinosclerus</name>
    <dbReference type="NCBI Taxonomy" id="82805"/>
    <lineage>
        <taxon>Bacteria</taxon>
        <taxon>Pseudomonadati</taxon>
        <taxon>Bacteroidota</taxon>
        <taxon>Cytophagia</taxon>
        <taxon>Cytophagales</taxon>
        <taxon>Hymenobacteraceae</taxon>
        <taxon>Hymenobacter</taxon>
    </lineage>
</organism>
<feature type="transmembrane region" description="Helical" evidence="8">
    <location>
        <begin position="175"/>
        <end position="193"/>
    </location>
</feature>
<accession>A0A1H9YRI6</accession>
<dbReference type="PANTHER" id="PTHR33908">
    <property type="entry name" value="MANNOSYLTRANSFERASE YKCB-RELATED"/>
    <property type="match status" value="1"/>
</dbReference>